<organism evidence="4 5">
    <name type="scientific">candidate division TA06 bacterium ADurb.Bin417</name>
    <dbReference type="NCBI Taxonomy" id="1852828"/>
    <lineage>
        <taxon>Bacteria</taxon>
        <taxon>Bacteria division TA06</taxon>
    </lineage>
</organism>
<keyword evidence="2" id="KW-0732">Signal</keyword>
<dbReference type="Pfam" id="PF01476">
    <property type="entry name" value="LysM"/>
    <property type="match status" value="1"/>
</dbReference>
<accession>A0A1V5MKY1</accession>
<evidence type="ECO:0000313" key="5">
    <source>
        <dbReference type="Proteomes" id="UP000485484"/>
    </source>
</evidence>
<dbReference type="Proteomes" id="UP000485484">
    <property type="component" value="Unassembled WGS sequence"/>
</dbReference>
<dbReference type="PANTHER" id="PTHR34700:SF4">
    <property type="entry name" value="PHAGE-LIKE ELEMENT PBSX PROTEIN XKDP"/>
    <property type="match status" value="1"/>
</dbReference>
<evidence type="ECO:0000313" key="4">
    <source>
        <dbReference type="EMBL" id="OPZ93580.1"/>
    </source>
</evidence>
<dbReference type="InterPro" id="IPR052196">
    <property type="entry name" value="Bact_Kbp"/>
</dbReference>
<dbReference type="AlphaFoldDB" id="A0A1V5MKY1"/>
<dbReference type="Gene3D" id="3.10.350.10">
    <property type="entry name" value="LysM domain"/>
    <property type="match status" value="1"/>
</dbReference>
<dbReference type="SMART" id="SM00257">
    <property type="entry name" value="LysM"/>
    <property type="match status" value="1"/>
</dbReference>
<evidence type="ECO:0000256" key="2">
    <source>
        <dbReference type="SAM" id="SignalP"/>
    </source>
</evidence>
<reference evidence="4 5" key="1">
    <citation type="submission" date="2017-02" db="EMBL/GenBank/DDBJ databases">
        <title>Delving into the versatile metabolic prowess of the omnipresent phylum Bacteroidetes.</title>
        <authorList>
            <person name="Nobu M.K."/>
            <person name="Mei R."/>
            <person name="Narihiro T."/>
            <person name="Kuroda K."/>
            <person name="Liu W.-T."/>
        </authorList>
    </citation>
    <scope>NUCLEOTIDE SEQUENCE [LARGE SCALE GENOMIC DNA]</scope>
    <source>
        <strain evidence="4">ADurb.Bin417</strain>
    </source>
</reference>
<feature type="coiled-coil region" evidence="1">
    <location>
        <begin position="126"/>
        <end position="199"/>
    </location>
</feature>
<evidence type="ECO:0000256" key="1">
    <source>
        <dbReference type="SAM" id="Coils"/>
    </source>
</evidence>
<dbReference type="EMBL" id="MWAK01000017">
    <property type="protein sequence ID" value="OPZ93580.1"/>
    <property type="molecule type" value="Genomic_DNA"/>
</dbReference>
<feature type="chain" id="PRO_5012031121" evidence="2">
    <location>
        <begin position="21"/>
        <end position="256"/>
    </location>
</feature>
<dbReference type="SUPFAM" id="SSF54106">
    <property type="entry name" value="LysM domain"/>
    <property type="match status" value="1"/>
</dbReference>
<feature type="signal peptide" evidence="2">
    <location>
        <begin position="1"/>
        <end position="20"/>
    </location>
</feature>
<name>A0A1V5MKY1_UNCT6</name>
<keyword evidence="1" id="KW-0175">Coiled coil</keyword>
<comment type="caution">
    <text evidence="4">The sequence shown here is derived from an EMBL/GenBank/DDBJ whole genome shotgun (WGS) entry which is preliminary data.</text>
</comment>
<protein>
    <submittedName>
        <fullName evidence="4">LysM domain/BON superfamily protein</fullName>
    </submittedName>
</protein>
<dbReference type="InterPro" id="IPR036779">
    <property type="entry name" value="LysM_dom_sf"/>
</dbReference>
<proteinExistence type="predicted"/>
<gene>
    <name evidence="4" type="ORF">BWY73_00236</name>
</gene>
<feature type="domain" description="LysM" evidence="3">
    <location>
        <begin position="202"/>
        <end position="253"/>
    </location>
</feature>
<dbReference type="CDD" id="cd00118">
    <property type="entry name" value="LysM"/>
    <property type="match status" value="1"/>
</dbReference>
<dbReference type="InterPro" id="IPR018392">
    <property type="entry name" value="LysM"/>
</dbReference>
<sequence>MKIRLLIGVFVFLVSASWLAAQEGNQGYLLGGPSEALEPAARVTATPKTRLGQPRPAVTTEVKKAPAAAPAAAPVVTEVPTSAEIEAAKAKAIAETAMEISRKAETTANEANKTSVESKSVSEQAISAANESIQKANESIDKVNKNIDRVNEVNKNLVTEIARLKFDLEQKDKALEESITLQNEQYAALKTEIESMKIKTPETYRVKKGDFLIKIANKDEIYGKGSEWKLIYRANREKIRNPNLIYPGQELVIPKK</sequence>
<dbReference type="PANTHER" id="PTHR34700">
    <property type="entry name" value="POTASSIUM BINDING PROTEIN KBP"/>
    <property type="match status" value="1"/>
</dbReference>
<evidence type="ECO:0000259" key="3">
    <source>
        <dbReference type="PROSITE" id="PS51782"/>
    </source>
</evidence>
<dbReference type="PROSITE" id="PS51782">
    <property type="entry name" value="LYSM"/>
    <property type="match status" value="1"/>
</dbReference>